<dbReference type="Pfam" id="PF13396">
    <property type="entry name" value="PLDc_N"/>
    <property type="match status" value="1"/>
</dbReference>
<evidence type="ECO:0000256" key="2">
    <source>
        <dbReference type="ARBA" id="ARBA00022475"/>
    </source>
</evidence>
<keyword evidence="9" id="KW-1185">Reference proteome</keyword>
<evidence type="ECO:0000256" key="4">
    <source>
        <dbReference type="ARBA" id="ARBA00022989"/>
    </source>
</evidence>
<gene>
    <name evidence="8" type="ORF">BLE401_05895</name>
</gene>
<keyword evidence="4 6" id="KW-1133">Transmembrane helix</keyword>
<evidence type="ECO:0000256" key="3">
    <source>
        <dbReference type="ARBA" id="ARBA00022692"/>
    </source>
</evidence>
<evidence type="ECO:0000313" key="9">
    <source>
        <dbReference type="Proteomes" id="UP000234271"/>
    </source>
</evidence>
<evidence type="ECO:0000256" key="6">
    <source>
        <dbReference type="SAM" id="Phobius"/>
    </source>
</evidence>
<dbReference type="OrthoDB" id="5348497at2"/>
<reference evidence="9" key="1">
    <citation type="submission" date="2016-12" db="EMBL/GenBank/DDBJ databases">
        <title>Complete Genome Sequence of Beggiatoa leptomitiformis D-401.</title>
        <authorList>
            <person name="Fomenkov A."/>
            <person name="Vincze T."/>
            <person name="Grabovich M."/>
            <person name="Anton B.P."/>
            <person name="Dubinina G."/>
            <person name="Orlova M."/>
            <person name="Belousova E."/>
            <person name="Roberts R.J."/>
        </authorList>
    </citation>
    <scope>NUCLEOTIDE SEQUENCE [LARGE SCALE GENOMIC DNA]</scope>
    <source>
        <strain evidence="9">D-401</strain>
    </source>
</reference>
<accession>A0A2N9YCW5</accession>
<evidence type="ECO:0000256" key="5">
    <source>
        <dbReference type="ARBA" id="ARBA00023136"/>
    </source>
</evidence>
<evidence type="ECO:0000259" key="7">
    <source>
        <dbReference type="Pfam" id="PF13396"/>
    </source>
</evidence>
<dbReference type="Proteomes" id="UP000234271">
    <property type="component" value="Chromosome"/>
</dbReference>
<keyword evidence="2" id="KW-1003">Cell membrane</keyword>
<feature type="transmembrane region" description="Helical" evidence="6">
    <location>
        <begin position="95"/>
        <end position="117"/>
    </location>
</feature>
<keyword evidence="5 6" id="KW-0472">Membrane</keyword>
<protein>
    <recommendedName>
        <fullName evidence="7">Cardiolipin synthase N-terminal domain-containing protein</fullName>
    </recommendedName>
</protein>
<dbReference type="RefSeq" id="WP_066246080.1">
    <property type="nucleotide sequence ID" value="NZ_CP012373.2"/>
</dbReference>
<comment type="subcellular location">
    <subcellularLocation>
        <location evidence="1">Cell membrane</location>
        <topology evidence="1">Multi-pass membrane protein</topology>
    </subcellularLocation>
</comment>
<proteinExistence type="predicted"/>
<evidence type="ECO:0000313" key="8">
    <source>
        <dbReference type="EMBL" id="AUI68276.1"/>
    </source>
</evidence>
<dbReference type="GO" id="GO:0005886">
    <property type="term" value="C:plasma membrane"/>
    <property type="evidence" value="ECO:0007669"/>
    <property type="project" value="UniProtKB-SubCell"/>
</dbReference>
<sequence>MEFLEQYIDFFFTPFSLALLFIIFYIILWVNSLIDCLSSRFEGTDKLIWLLALICFPFFGLLLYIFIGKKQRIKSSSQDVFSQPKPYSYASDSSLSLFAPFGYVLFIATLILGYFFVQASYQELEQQTAIARALRRENVDSQRRIEAYGAEINRLSNIVKYQQNKLVSLVNQIDSLQSVKPLPIQSTVQSSVQQSRPAVSSSVQQFDSVRAFVLANIPVQSFTEQEASYLSVYIRLLESAKATDSYSDVVRHLFSIGERLHIKFNRLDKAKPYYLGSYMISKYLCAQTRNCAETEYIQKVQALAKNFNFSLSASPKANSNALLKCEFEGVAYFYSEGQKNPCE</sequence>
<dbReference type="InterPro" id="IPR027379">
    <property type="entry name" value="CLS_N"/>
</dbReference>
<feature type="domain" description="Cardiolipin synthase N-terminal" evidence="7">
    <location>
        <begin position="27"/>
        <end position="68"/>
    </location>
</feature>
<organism evidence="8 9">
    <name type="scientific">Beggiatoa leptomitoformis</name>
    <dbReference type="NCBI Taxonomy" id="288004"/>
    <lineage>
        <taxon>Bacteria</taxon>
        <taxon>Pseudomonadati</taxon>
        <taxon>Pseudomonadota</taxon>
        <taxon>Gammaproteobacteria</taxon>
        <taxon>Thiotrichales</taxon>
        <taxon>Thiotrichaceae</taxon>
        <taxon>Beggiatoa</taxon>
    </lineage>
</organism>
<dbReference type="EMBL" id="CP018889">
    <property type="protein sequence ID" value="AUI68276.1"/>
    <property type="molecule type" value="Genomic_DNA"/>
</dbReference>
<name>A0A2N9YCW5_9GAMM</name>
<evidence type="ECO:0000256" key="1">
    <source>
        <dbReference type="ARBA" id="ARBA00004651"/>
    </source>
</evidence>
<feature type="transmembrane region" description="Helical" evidence="6">
    <location>
        <begin position="47"/>
        <end position="67"/>
    </location>
</feature>
<feature type="transmembrane region" description="Helical" evidence="6">
    <location>
        <begin position="7"/>
        <end position="27"/>
    </location>
</feature>
<keyword evidence="3 6" id="KW-0812">Transmembrane</keyword>
<dbReference type="AlphaFoldDB" id="A0A2N9YCW5"/>